<gene>
    <name evidence="1" type="ORF">M153_46100063</name>
</gene>
<proteinExistence type="predicted"/>
<evidence type="ECO:0000313" key="2">
    <source>
        <dbReference type="Proteomes" id="UP000051530"/>
    </source>
</evidence>
<protein>
    <submittedName>
        <fullName evidence="1">Uncharacterized protein</fullName>
    </submittedName>
</protein>
<dbReference type="VEuPathDB" id="MicrosporidiaDB:M153_46100063"/>
<dbReference type="Proteomes" id="UP000051530">
    <property type="component" value="Unassembled WGS sequence"/>
</dbReference>
<dbReference type="AlphaFoldDB" id="A0A0R0M3B9"/>
<name>A0A0R0M3B9_9MICR</name>
<accession>A0A0R0M3B9</accession>
<evidence type="ECO:0000313" key="1">
    <source>
        <dbReference type="EMBL" id="KRH93972.1"/>
    </source>
</evidence>
<keyword evidence="2" id="KW-1185">Reference proteome</keyword>
<organism evidence="1 2">
    <name type="scientific">Pseudoloma neurophilia</name>
    <dbReference type="NCBI Taxonomy" id="146866"/>
    <lineage>
        <taxon>Eukaryota</taxon>
        <taxon>Fungi</taxon>
        <taxon>Fungi incertae sedis</taxon>
        <taxon>Microsporidia</taxon>
        <taxon>Pseudoloma</taxon>
    </lineage>
</organism>
<comment type="caution">
    <text evidence="1">The sequence shown here is derived from an EMBL/GenBank/DDBJ whole genome shotgun (WGS) entry which is preliminary data.</text>
</comment>
<dbReference type="EMBL" id="LGUB01000166">
    <property type="protein sequence ID" value="KRH93972.1"/>
    <property type="molecule type" value="Genomic_DNA"/>
</dbReference>
<reference evidence="1 2" key="1">
    <citation type="submission" date="2015-07" db="EMBL/GenBank/DDBJ databases">
        <title>The genome of Pseudoloma neurophilia, a relevant intracellular parasite of the zebrafish.</title>
        <authorList>
            <person name="Ndikumana S."/>
            <person name="Pelin A."/>
            <person name="Sanders J."/>
            <person name="Corradi N."/>
        </authorList>
    </citation>
    <scope>NUCLEOTIDE SEQUENCE [LARGE SCALE GENOMIC DNA]</scope>
    <source>
        <strain evidence="1 2">MK1</strain>
    </source>
</reference>
<sequence>MRCQNTLSILDQFFIWKVGLKSGIFGNKNKVSLFETVKTTNSGRIKRYVNF</sequence>